<gene>
    <name evidence="2" type="ORF">OAUR00152_LOCUS39129</name>
</gene>
<proteinExistence type="predicted"/>
<feature type="region of interest" description="Disordered" evidence="1">
    <location>
        <begin position="1"/>
        <end position="24"/>
    </location>
</feature>
<name>A0A7S4K4I7_9STRA</name>
<dbReference type="AlphaFoldDB" id="A0A7S4K4I7"/>
<feature type="compositionally biased region" description="Polar residues" evidence="1">
    <location>
        <begin position="1"/>
        <end position="22"/>
    </location>
</feature>
<reference evidence="2" key="1">
    <citation type="submission" date="2021-01" db="EMBL/GenBank/DDBJ databases">
        <authorList>
            <person name="Corre E."/>
            <person name="Pelletier E."/>
            <person name="Niang G."/>
            <person name="Scheremetjew M."/>
            <person name="Finn R."/>
            <person name="Kale V."/>
            <person name="Holt S."/>
            <person name="Cochrane G."/>
            <person name="Meng A."/>
            <person name="Brown T."/>
            <person name="Cohen L."/>
        </authorList>
    </citation>
    <scope>NUCLEOTIDE SEQUENCE</scope>
    <source>
        <strain evidence="2">Isolate 1302-5</strain>
    </source>
</reference>
<sequence length="310" mass="34885">MNNPSSHPRNEPGTQNPCTPRQTRVEEEVAVFETFASVVQRKFADASNLERLDSLYKSPAYSREKATLTAINNNGMAWGLGIGLGTFVALRKAPPAIVRYMRSSRRSQMERANSAYNFNASATQSPFERSAPDQHRRPGIIFRTFKLGLDMFASMSVAMYFSVFFADRKKLLRDISEVPLVEGRSLISDELCSDFIQTYQEISKETWSTYRGKSDVIDGIENFVLNCKKRELFEAQVRAERGLKPGGTAEHLSIPPPGVPRDLDVSVGDTPHHLSFEEFDGDLEAVNDKNNLVSDWRSFDDFEGDRPGDK</sequence>
<evidence type="ECO:0000256" key="1">
    <source>
        <dbReference type="SAM" id="MobiDB-lite"/>
    </source>
</evidence>
<dbReference type="EMBL" id="HBKQ01057243">
    <property type="protein sequence ID" value="CAE2283729.1"/>
    <property type="molecule type" value="Transcribed_RNA"/>
</dbReference>
<evidence type="ECO:0000313" key="2">
    <source>
        <dbReference type="EMBL" id="CAE2283729.1"/>
    </source>
</evidence>
<organism evidence="2">
    <name type="scientific">Odontella aurita</name>
    <dbReference type="NCBI Taxonomy" id="265563"/>
    <lineage>
        <taxon>Eukaryota</taxon>
        <taxon>Sar</taxon>
        <taxon>Stramenopiles</taxon>
        <taxon>Ochrophyta</taxon>
        <taxon>Bacillariophyta</taxon>
        <taxon>Mediophyceae</taxon>
        <taxon>Biddulphiophycidae</taxon>
        <taxon>Eupodiscales</taxon>
        <taxon>Odontellaceae</taxon>
        <taxon>Odontella</taxon>
    </lineage>
</organism>
<accession>A0A7S4K4I7</accession>
<protein>
    <submittedName>
        <fullName evidence="2">Uncharacterized protein</fullName>
    </submittedName>
</protein>